<organism evidence="1 2">
    <name type="scientific">Ruminococcus albus SY3</name>
    <dbReference type="NCBI Taxonomy" id="1341156"/>
    <lineage>
        <taxon>Bacteria</taxon>
        <taxon>Bacillati</taxon>
        <taxon>Bacillota</taxon>
        <taxon>Clostridia</taxon>
        <taxon>Eubacteriales</taxon>
        <taxon>Oscillospiraceae</taxon>
        <taxon>Ruminococcus</taxon>
    </lineage>
</organism>
<proteinExistence type="predicted"/>
<evidence type="ECO:0008006" key="3">
    <source>
        <dbReference type="Google" id="ProtNLM"/>
    </source>
</evidence>
<dbReference type="PATRIC" id="fig|1341156.4.peg.1300"/>
<accession>A0A011VXN6</accession>
<comment type="caution">
    <text evidence="1">The sequence shown here is derived from an EMBL/GenBank/DDBJ whole genome shotgun (WGS) entry which is preliminary data.</text>
</comment>
<evidence type="ECO:0000313" key="2">
    <source>
        <dbReference type="Proteomes" id="UP000021369"/>
    </source>
</evidence>
<dbReference type="RefSeq" id="WP_024856243.1">
    <property type="nucleotide sequence ID" value="NZ_JEOB01000002.1"/>
</dbReference>
<name>A0A011VXN6_RUMAL</name>
<keyword evidence="2" id="KW-1185">Reference proteome</keyword>
<dbReference type="OrthoDB" id="9789566at2"/>
<protein>
    <recommendedName>
        <fullName evidence="3">TetR family transcriptional regulator</fullName>
    </recommendedName>
</protein>
<reference evidence="1 2" key="1">
    <citation type="submission" date="2013-06" db="EMBL/GenBank/DDBJ databases">
        <title>Rumen cellulosomics: divergent fiber-degrading strategies revealed by comparative genome-wide analysis of six Ruminococcal strains.</title>
        <authorList>
            <person name="Dassa B."/>
            <person name="Borovok I."/>
            <person name="Lamed R."/>
            <person name="Flint H."/>
            <person name="Yeoman C.J."/>
            <person name="White B."/>
            <person name="Bayer E.A."/>
        </authorList>
    </citation>
    <scope>NUCLEOTIDE SEQUENCE [LARGE SCALE GENOMIC DNA]</scope>
    <source>
        <strain evidence="1 2">SY3</strain>
    </source>
</reference>
<dbReference type="Gene3D" id="1.10.357.10">
    <property type="entry name" value="Tetracycline Repressor, domain 2"/>
    <property type="match status" value="1"/>
</dbReference>
<dbReference type="EMBL" id="JEOB01000002">
    <property type="protein sequence ID" value="EXM39996.1"/>
    <property type="molecule type" value="Genomic_DNA"/>
</dbReference>
<dbReference type="InterPro" id="IPR009057">
    <property type="entry name" value="Homeodomain-like_sf"/>
</dbReference>
<gene>
    <name evidence="1" type="ORF">RASY3_09995</name>
</gene>
<dbReference type="AlphaFoldDB" id="A0A011VXN6"/>
<sequence length="195" mass="22286">MAQKQKRDLDATKEALLKAAKELMTTCTDSDDVTSRKIAAKAQVNPAMINYCYGSRENLLYEVFKQLLADAQNVRPELTEMIKSDIPAKQRLIMLHFGMMKLMIENYSYSKAITKYILLNRTDGIGMESLPFITEHFNGHKSEKECRLIAFELSSLHELAVLRHEEIKELCGIDLTNDEELSSYVTTNVDRFLGQ</sequence>
<dbReference type="Proteomes" id="UP000021369">
    <property type="component" value="Unassembled WGS sequence"/>
</dbReference>
<dbReference type="SUPFAM" id="SSF46689">
    <property type="entry name" value="Homeodomain-like"/>
    <property type="match status" value="1"/>
</dbReference>
<evidence type="ECO:0000313" key="1">
    <source>
        <dbReference type="EMBL" id="EXM39996.1"/>
    </source>
</evidence>